<dbReference type="Gene3D" id="3.40.630.30">
    <property type="match status" value="1"/>
</dbReference>
<protein>
    <recommendedName>
        <fullName evidence="1">N-acetyltransferase domain-containing protein</fullName>
    </recommendedName>
</protein>
<evidence type="ECO:0000313" key="3">
    <source>
        <dbReference type="Proteomes" id="UP000632740"/>
    </source>
</evidence>
<accession>A0A919P3S1</accession>
<gene>
    <name evidence="2" type="ORF">Cch01nite_24440</name>
</gene>
<dbReference type="RefSeq" id="WP_203754537.1">
    <property type="nucleotide sequence ID" value="NZ_BONK01000008.1"/>
</dbReference>
<keyword evidence="3" id="KW-1185">Reference proteome</keyword>
<dbReference type="GO" id="GO:0016747">
    <property type="term" value="F:acyltransferase activity, transferring groups other than amino-acyl groups"/>
    <property type="evidence" value="ECO:0007669"/>
    <property type="project" value="InterPro"/>
</dbReference>
<evidence type="ECO:0000259" key="1">
    <source>
        <dbReference type="PROSITE" id="PS51186"/>
    </source>
</evidence>
<sequence>MAITLTTPTVDELGHVVRTLRDWQDDASPMQLHPGDLGWYSRFGVDALAGAVRTWRRSGRLLAIGLLDGANVLRATVALEAWRDEELAHQVVSDVSDPERGVLPTGKASVEAPNGTRVQDLLSDVGWSTDESWTPLRRDLTKPVEPSGLRVEVIGLGEESEFTAVHRSAWGSAQFTDERWRAMAAGLLGPDVRCLIGRDAAGVAVAGVTVWSAGPGKPGLLEPMGVHAQHRGQGYGRAVCLAAAAELQRSASSSALVCTPSSLGPAIATYASAGFQRLPERRDRSRDA</sequence>
<dbReference type="SUPFAM" id="SSF55729">
    <property type="entry name" value="Acyl-CoA N-acyltransferases (Nat)"/>
    <property type="match status" value="1"/>
</dbReference>
<dbReference type="AlphaFoldDB" id="A0A919P3S1"/>
<reference evidence="2" key="1">
    <citation type="submission" date="2021-01" db="EMBL/GenBank/DDBJ databases">
        <title>Whole genome shotgun sequence of Cellulomonas chitinilytica NBRC 110799.</title>
        <authorList>
            <person name="Komaki H."/>
            <person name="Tamura T."/>
        </authorList>
    </citation>
    <scope>NUCLEOTIDE SEQUENCE</scope>
    <source>
        <strain evidence="2">NBRC 110799</strain>
    </source>
</reference>
<comment type="caution">
    <text evidence="2">The sequence shown here is derived from an EMBL/GenBank/DDBJ whole genome shotgun (WGS) entry which is preliminary data.</text>
</comment>
<feature type="domain" description="N-acetyltransferase" evidence="1">
    <location>
        <begin position="149"/>
        <end position="288"/>
    </location>
</feature>
<dbReference type="EMBL" id="BONK01000008">
    <property type="protein sequence ID" value="GIG21720.1"/>
    <property type="molecule type" value="Genomic_DNA"/>
</dbReference>
<dbReference type="PROSITE" id="PS51186">
    <property type="entry name" value="GNAT"/>
    <property type="match status" value="1"/>
</dbReference>
<organism evidence="2 3">
    <name type="scientific">Cellulomonas chitinilytica</name>
    <dbReference type="NCBI Taxonomy" id="398759"/>
    <lineage>
        <taxon>Bacteria</taxon>
        <taxon>Bacillati</taxon>
        <taxon>Actinomycetota</taxon>
        <taxon>Actinomycetes</taxon>
        <taxon>Micrococcales</taxon>
        <taxon>Cellulomonadaceae</taxon>
        <taxon>Cellulomonas</taxon>
    </lineage>
</organism>
<evidence type="ECO:0000313" key="2">
    <source>
        <dbReference type="EMBL" id="GIG21720.1"/>
    </source>
</evidence>
<dbReference type="Proteomes" id="UP000632740">
    <property type="component" value="Unassembled WGS sequence"/>
</dbReference>
<dbReference type="InterPro" id="IPR000182">
    <property type="entry name" value="GNAT_dom"/>
</dbReference>
<dbReference type="Pfam" id="PF00583">
    <property type="entry name" value="Acetyltransf_1"/>
    <property type="match status" value="1"/>
</dbReference>
<name>A0A919P3S1_9CELL</name>
<dbReference type="InterPro" id="IPR016181">
    <property type="entry name" value="Acyl_CoA_acyltransferase"/>
</dbReference>
<proteinExistence type="predicted"/>